<keyword evidence="10" id="KW-0575">Peroxidase</keyword>
<keyword evidence="6 7" id="KW-0408">Iron</keyword>
<evidence type="ECO:0000256" key="8">
    <source>
        <dbReference type="SAM" id="SignalP"/>
    </source>
</evidence>
<dbReference type="GO" id="GO:0009055">
    <property type="term" value="F:electron transfer activity"/>
    <property type="evidence" value="ECO:0007669"/>
    <property type="project" value="InterPro"/>
</dbReference>
<evidence type="ECO:0000256" key="2">
    <source>
        <dbReference type="ARBA" id="ARBA00022617"/>
    </source>
</evidence>
<dbReference type="PROSITE" id="PS51007">
    <property type="entry name" value="CYTC"/>
    <property type="match status" value="2"/>
</dbReference>
<keyword evidence="3 7" id="KW-0479">Metal-binding</keyword>
<protein>
    <submittedName>
        <fullName evidence="10">Di-heme cytochrome c peroxidase</fullName>
    </submittedName>
</protein>
<keyword evidence="5" id="KW-0560">Oxidoreductase</keyword>
<evidence type="ECO:0000313" key="11">
    <source>
        <dbReference type="Proteomes" id="UP000238169"/>
    </source>
</evidence>
<gene>
    <name evidence="10" type="ORF">NOV72_05441</name>
</gene>
<evidence type="ECO:0000256" key="3">
    <source>
        <dbReference type="ARBA" id="ARBA00022723"/>
    </source>
</evidence>
<dbReference type="PANTHER" id="PTHR30600:SF10">
    <property type="entry name" value="BLL6722 PROTEIN"/>
    <property type="match status" value="1"/>
</dbReference>
<dbReference type="InterPro" id="IPR051395">
    <property type="entry name" value="Cytochrome_c_Peroxidase/MauG"/>
</dbReference>
<dbReference type="GO" id="GO:0046872">
    <property type="term" value="F:metal ion binding"/>
    <property type="evidence" value="ECO:0007669"/>
    <property type="project" value="UniProtKB-KW"/>
</dbReference>
<proteinExistence type="predicted"/>
<evidence type="ECO:0000256" key="1">
    <source>
        <dbReference type="ARBA" id="ARBA00004196"/>
    </source>
</evidence>
<name>A0A2U3IDP3_9BURK</name>
<evidence type="ECO:0000313" key="10">
    <source>
        <dbReference type="EMBL" id="SPB18242.1"/>
    </source>
</evidence>
<feature type="domain" description="Cytochrome c" evidence="9">
    <location>
        <begin position="235"/>
        <end position="410"/>
    </location>
</feature>
<dbReference type="SUPFAM" id="SSF46626">
    <property type="entry name" value="Cytochrome c"/>
    <property type="match status" value="2"/>
</dbReference>
<dbReference type="RefSeq" id="WP_181291174.1">
    <property type="nucleotide sequence ID" value="NZ_OGTP01000028.1"/>
</dbReference>
<organism evidence="10 11">
    <name type="scientific">Caballeronia novacaledonica</name>
    <dbReference type="NCBI Taxonomy" id="1544861"/>
    <lineage>
        <taxon>Bacteria</taxon>
        <taxon>Pseudomonadati</taxon>
        <taxon>Pseudomonadota</taxon>
        <taxon>Betaproteobacteria</taxon>
        <taxon>Burkholderiales</taxon>
        <taxon>Burkholderiaceae</taxon>
        <taxon>Caballeronia</taxon>
    </lineage>
</organism>
<evidence type="ECO:0000259" key="9">
    <source>
        <dbReference type="PROSITE" id="PS51007"/>
    </source>
</evidence>
<dbReference type="PANTHER" id="PTHR30600">
    <property type="entry name" value="CYTOCHROME C PEROXIDASE-RELATED"/>
    <property type="match status" value="1"/>
</dbReference>
<evidence type="ECO:0000256" key="7">
    <source>
        <dbReference type="PROSITE-ProRule" id="PRU00433"/>
    </source>
</evidence>
<dbReference type="Proteomes" id="UP000238169">
    <property type="component" value="Unassembled WGS sequence"/>
</dbReference>
<dbReference type="InterPro" id="IPR004852">
    <property type="entry name" value="Di-haem_cyt_c_peroxidsae"/>
</dbReference>
<dbReference type="GO" id="GO:0030313">
    <property type="term" value="C:cell envelope"/>
    <property type="evidence" value="ECO:0007669"/>
    <property type="project" value="UniProtKB-SubCell"/>
</dbReference>
<dbReference type="InterPro" id="IPR036909">
    <property type="entry name" value="Cyt_c-like_dom_sf"/>
</dbReference>
<dbReference type="EMBL" id="OGTP01000028">
    <property type="protein sequence ID" value="SPB18242.1"/>
    <property type="molecule type" value="Genomic_DNA"/>
</dbReference>
<dbReference type="Gene3D" id="1.10.760.10">
    <property type="entry name" value="Cytochrome c-like domain"/>
    <property type="match status" value="2"/>
</dbReference>
<evidence type="ECO:0000256" key="4">
    <source>
        <dbReference type="ARBA" id="ARBA00022729"/>
    </source>
</evidence>
<dbReference type="Pfam" id="PF03150">
    <property type="entry name" value="CCP_MauG"/>
    <property type="match status" value="1"/>
</dbReference>
<evidence type="ECO:0000256" key="5">
    <source>
        <dbReference type="ARBA" id="ARBA00023002"/>
    </source>
</evidence>
<keyword evidence="4 8" id="KW-0732">Signal</keyword>
<accession>A0A2U3IDP3</accession>
<feature type="domain" description="Cytochrome c" evidence="9">
    <location>
        <begin position="49"/>
        <end position="178"/>
    </location>
</feature>
<feature type="chain" id="PRO_5015452035" evidence="8">
    <location>
        <begin position="26"/>
        <end position="423"/>
    </location>
</feature>
<dbReference type="InterPro" id="IPR009056">
    <property type="entry name" value="Cyt_c-like_dom"/>
</dbReference>
<keyword evidence="11" id="KW-1185">Reference proteome</keyword>
<dbReference type="GO" id="GO:0020037">
    <property type="term" value="F:heme binding"/>
    <property type="evidence" value="ECO:0007669"/>
    <property type="project" value="InterPro"/>
</dbReference>
<comment type="subcellular location">
    <subcellularLocation>
        <location evidence="1">Cell envelope</location>
    </subcellularLocation>
</comment>
<evidence type="ECO:0000256" key="6">
    <source>
        <dbReference type="ARBA" id="ARBA00023004"/>
    </source>
</evidence>
<reference evidence="11" key="1">
    <citation type="submission" date="2018-01" db="EMBL/GenBank/DDBJ databases">
        <authorList>
            <person name="Peeters C."/>
        </authorList>
    </citation>
    <scope>NUCLEOTIDE SEQUENCE [LARGE SCALE GENOMIC DNA]</scope>
</reference>
<sequence>MFFHCAKGTARGAALFLIASFLLTACGQQDDAVSVPATAHASATPSDKDMAALGKLAFFDPSLSASGKQSCASCHSPEHAYGPPNGLAVQLGGIDMKHYGTRAVPSLRYLRRVPIWTHTYASSFKERLEDGDNMPSGGYAWDGRFDRPADQAAFPLLNPDEMANTDAADVALKLSKSAYAARFREVFGDDVFSRPGDTLAALGKALERFQFDDPSFQPFDSKFDRVLDGKAEFTEQESRGFALFNDPDRGNCASCHLVDKGAAGAHPVLTDYNFQTLGVPRNEEIPTNANPDYYDMGLCGPVRADKTENKWYCGMFRTPTLRNTSTRQVFFHNGRFHSLEDALRFYVQRDTNPSKWYPHPGGKQRFDDLPVKYQSNVDTRTAPMTNHKGGKPVWSDADIQDVIAFLDTLNDSDARPVPKLSTH</sequence>
<feature type="signal peptide" evidence="8">
    <location>
        <begin position="1"/>
        <end position="25"/>
    </location>
</feature>
<keyword evidence="2 7" id="KW-0349">Heme</keyword>
<dbReference type="AlphaFoldDB" id="A0A2U3IDP3"/>
<dbReference type="GO" id="GO:0004130">
    <property type="term" value="F:cytochrome-c peroxidase activity"/>
    <property type="evidence" value="ECO:0007669"/>
    <property type="project" value="TreeGrafter"/>
</dbReference>
<dbReference type="PROSITE" id="PS51257">
    <property type="entry name" value="PROKAR_LIPOPROTEIN"/>
    <property type="match status" value="1"/>
</dbReference>